<evidence type="ECO:0000313" key="1">
    <source>
        <dbReference type="EMBL" id="MCL7930744.1"/>
    </source>
</evidence>
<comment type="caution">
    <text evidence="1">The sequence shown here is derived from an EMBL/GenBank/DDBJ whole genome shotgun (WGS) entry which is preliminary data.</text>
</comment>
<organism evidence="1 2">
    <name type="scientific">Halomonas llamarensis</name>
    <dbReference type="NCBI Taxonomy" id="2945104"/>
    <lineage>
        <taxon>Bacteria</taxon>
        <taxon>Pseudomonadati</taxon>
        <taxon>Pseudomonadota</taxon>
        <taxon>Gammaproteobacteria</taxon>
        <taxon>Oceanospirillales</taxon>
        <taxon>Halomonadaceae</taxon>
        <taxon>Halomonas</taxon>
    </lineage>
</organism>
<protein>
    <recommendedName>
        <fullName evidence="3">Nucleoside-specific outer membrane channel protein Tsx</fullName>
    </recommendedName>
</protein>
<gene>
    <name evidence="1" type="ORF">M8006_12285</name>
</gene>
<keyword evidence="2" id="KW-1185">Reference proteome</keyword>
<evidence type="ECO:0000313" key="2">
    <source>
        <dbReference type="Proteomes" id="UP001165308"/>
    </source>
</evidence>
<dbReference type="EMBL" id="JAMJPJ010000021">
    <property type="protein sequence ID" value="MCL7930744.1"/>
    <property type="molecule type" value="Genomic_DNA"/>
</dbReference>
<name>A0ABT0SSE1_9GAMM</name>
<dbReference type="SUPFAM" id="SSF111364">
    <property type="entry name" value="Tsx-like channel"/>
    <property type="match status" value="1"/>
</dbReference>
<accession>A0ABT0SSE1</accession>
<sequence>MNGQLHEKGLYELPVSSEKYAITASGAIEPTAKIVASDTILTIKQKGFFMSKSNHSVAKWISGAALLACIPAATQAATWSDTFMGYRYGTQFTEPNNPEKIEKNVLQLTHVSGYSLGQNFFNLDILQSGDEDPANNSDAGAMEAYLVYRHQLHAGKVFDEPIAFGPVRDMALTLGFDLNTKNTGFAPRKRQLLVGPTFKFDVPKGFLDLSLLYSREWNHCGLPPCGLPQNQNSISFDPYYQINLAWGLPFEVADLPLKFQGFYNYNGKKGDDYFGTSTKPEQLMRTALMLDVGKMAWGTENSLWAGVGYEYWRNKFGNHDKPGVDTDAMTLNLEWHF</sequence>
<proteinExistence type="predicted"/>
<dbReference type="RefSeq" id="WP_250082599.1">
    <property type="nucleotide sequence ID" value="NZ_JAMJPJ010000021.1"/>
</dbReference>
<dbReference type="Proteomes" id="UP001165308">
    <property type="component" value="Unassembled WGS sequence"/>
</dbReference>
<dbReference type="Gene3D" id="2.40.230.20">
    <property type="entry name" value="Nucleoside-specific channel-forming protein, Tsx-like"/>
    <property type="match status" value="1"/>
</dbReference>
<evidence type="ECO:0008006" key="3">
    <source>
        <dbReference type="Google" id="ProtNLM"/>
    </source>
</evidence>
<dbReference type="InterPro" id="IPR036777">
    <property type="entry name" value="Channel_Tsx-like_sf"/>
</dbReference>
<reference evidence="1" key="1">
    <citation type="submission" date="2022-05" db="EMBL/GenBank/DDBJ databases">
        <title>Halomonas geminus sp. nov. and Halomonas llamarensis sp. nov. isolated from high-altitude salars of the Atacama Desert.</title>
        <authorList>
            <person name="Hintersatz C."/>
            <person name="Rojas L.A."/>
            <person name="Wei T.-S."/>
            <person name="Kutschke S."/>
            <person name="Lehmann F."/>
            <person name="Jain R."/>
            <person name="Pollmann K."/>
        </authorList>
    </citation>
    <scope>NUCLEOTIDE SEQUENCE</scope>
    <source>
        <strain evidence="1">ATCHA</strain>
    </source>
</reference>